<protein>
    <recommendedName>
        <fullName evidence="3">SRPBCC family protein</fullName>
    </recommendedName>
</protein>
<evidence type="ECO:0008006" key="3">
    <source>
        <dbReference type="Google" id="ProtNLM"/>
    </source>
</evidence>
<organism evidence="1 2">
    <name type="scientific">Halorubrum rubrum</name>
    <dbReference type="NCBI Taxonomy" id="1126240"/>
    <lineage>
        <taxon>Archaea</taxon>
        <taxon>Methanobacteriati</taxon>
        <taxon>Methanobacteriota</taxon>
        <taxon>Stenosarchaea group</taxon>
        <taxon>Halobacteria</taxon>
        <taxon>Halobacteriales</taxon>
        <taxon>Haloferacaceae</taxon>
        <taxon>Halorubrum</taxon>
    </lineage>
</organism>
<sequence length="195" mass="22361">MIVNYAHATFDRRIHGSSPPAPISTATAPFDPGLMPGINLWEVVRVPFDAVVKGYRQLRKALFTASRPSGEYFVVDRTVPELERDLGGFSFAPNWEFSYYTRGEVLNLARVVYERDSAEGTTYRWWQTHLRGWRDDEGRIELHAHWELEPTENGNPHLDGVGYDPDRGMERLESFLEKADIEYESRTIETGSDGH</sequence>
<reference evidence="1 2" key="1">
    <citation type="journal article" date="2019" name="Int. J. Syst. Evol. Microbiol.">
        <title>The Global Catalogue of Microorganisms (GCM) 10K type strain sequencing project: providing services to taxonomists for standard genome sequencing and annotation.</title>
        <authorList>
            <consortium name="The Broad Institute Genomics Platform"/>
            <consortium name="The Broad Institute Genome Sequencing Center for Infectious Disease"/>
            <person name="Wu L."/>
            <person name="Ma J."/>
        </authorList>
    </citation>
    <scope>NUCLEOTIDE SEQUENCE [LARGE SCALE GENOMIC DNA]</scope>
    <source>
        <strain evidence="1 2">CGMCC 1.12124</strain>
    </source>
</reference>
<evidence type="ECO:0000313" key="2">
    <source>
        <dbReference type="Proteomes" id="UP001596118"/>
    </source>
</evidence>
<evidence type="ECO:0000313" key="1">
    <source>
        <dbReference type="EMBL" id="MFC5277213.1"/>
    </source>
</evidence>
<dbReference type="Proteomes" id="UP001596118">
    <property type="component" value="Unassembled WGS sequence"/>
</dbReference>
<proteinExistence type="predicted"/>
<name>A0ABD5QWZ0_9EURY</name>
<keyword evidence="2" id="KW-1185">Reference proteome</keyword>
<dbReference type="AlphaFoldDB" id="A0ABD5QWZ0"/>
<dbReference type="RefSeq" id="WP_256411943.1">
    <property type="nucleotide sequence ID" value="NZ_JANHDM010000007.1"/>
</dbReference>
<comment type="caution">
    <text evidence="1">The sequence shown here is derived from an EMBL/GenBank/DDBJ whole genome shotgun (WGS) entry which is preliminary data.</text>
</comment>
<dbReference type="EMBL" id="JBHSKY010000001">
    <property type="protein sequence ID" value="MFC5277213.1"/>
    <property type="molecule type" value="Genomic_DNA"/>
</dbReference>
<accession>A0ABD5QWZ0</accession>
<gene>
    <name evidence="1" type="ORF">ACFPM1_00325</name>
</gene>